<dbReference type="PANTHER" id="PTHR47890">
    <property type="entry name" value="LD24308P"/>
    <property type="match status" value="1"/>
</dbReference>
<proteinExistence type="predicted"/>
<dbReference type="EMBL" id="JADBJN010000003">
    <property type="protein sequence ID" value="KAG5671491.1"/>
    <property type="molecule type" value="Genomic_DNA"/>
</dbReference>
<reference evidence="1" key="1">
    <citation type="submission" date="2021-03" db="EMBL/GenBank/DDBJ databases">
        <title>Chromosome level genome of the anhydrobiotic midge Polypedilum vanderplanki.</title>
        <authorList>
            <person name="Yoshida Y."/>
            <person name="Kikawada T."/>
            <person name="Gusev O."/>
        </authorList>
    </citation>
    <scope>NUCLEOTIDE SEQUENCE</scope>
    <source>
        <strain evidence="1">NIAS01</strain>
        <tissue evidence="1">Whole body or cell culture</tissue>
    </source>
</reference>
<dbReference type="OrthoDB" id="7770249at2759"/>
<comment type="caution">
    <text evidence="1">The sequence shown here is derived from an EMBL/GenBank/DDBJ whole genome shotgun (WGS) entry which is preliminary data.</text>
</comment>
<evidence type="ECO:0000313" key="1">
    <source>
        <dbReference type="EMBL" id="KAG5671491.1"/>
    </source>
</evidence>
<dbReference type="AlphaFoldDB" id="A0A9J6BPZ7"/>
<organism evidence="1 2">
    <name type="scientific">Polypedilum vanderplanki</name>
    <name type="common">Sleeping chironomid midge</name>
    <dbReference type="NCBI Taxonomy" id="319348"/>
    <lineage>
        <taxon>Eukaryota</taxon>
        <taxon>Metazoa</taxon>
        <taxon>Ecdysozoa</taxon>
        <taxon>Arthropoda</taxon>
        <taxon>Hexapoda</taxon>
        <taxon>Insecta</taxon>
        <taxon>Pterygota</taxon>
        <taxon>Neoptera</taxon>
        <taxon>Endopterygota</taxon>
        <taxon>Diptera</taxon>
        <taxon>Nematocera</taxon>
        <taxon>Chironomoidea</taxon>
        <taxon>Chironomidae</taxon>
        <taxon>Chironominae</taxon>
        <taxon>Polypedilum</taxon>
        <taxon>Polypedilum</taxon>
    </lineage>
</organism>
<protein>
    <submittedName>
        <fullName evidence="1">Uncharacterized protein</fullName>
    </submittedName>
</protein>
<name>A0A9J6BPZ7_POLVA</name>
<sequence>MSVQLKQSAENGLEYLKYFIYLELVKKSRNTKMIEKFITANIPLLNFLDFVIEKFFDDVDKIEKNHEEVMAKFDNLEKILERSFASLTKEIKMNELTRLQSKITTAFNDFLHILAIYGNNENELAQHLEKFIDDYRKEKFEINIVNYLRQITVGTEPALKQIYNSFIQDSGNLFNSKKTSPNLIMLDFYKSLTFMIYRGNLLLSYCYNLKDQIRNSNSNLDQEYIALQTNEAIKNLKTAFKELITENDSEYLSSYIDLRPQSNRNISNFEKFYEDSWWDRFLSGTDYIFVNIYTGKYTVEREGFVITGIKLCSQKFKNTGKVIYFQIQIGKLLKNGEIDKRTIYWQKLPSDLDEKYKNISSCYKLLMDDLCFTHSILTGIQFIKKEQGIYGLKIFGKEFANGNLGQEYELESSKDCENFRELVSFKEKENLKQNDIGNVHTYKVSKGKVLVRTLDRPVAPGCPSELTKITFMSEEIKLDFPSPLSGLGLFHFTNDKNFAGYIKPFLKTFHFKHFL</sequence>
<dbReference type="Proteomes" id="UP001107558">
    <property type="component" value="Chromosome 3"/>
</dbReference>
<evidence type="ECO:0000313" key="2">
    <source>
        <dbReference type="Proteomes" id="UP001107558"/>
    </source>
</evidence>
<dbReference type="PANTHER" id="PTHR47890:SF1">
    <property type="entry name" value="LD24308P"/>
    <property type="match status" value="1"/>
</dbReference>
<keyword evidence="2" id="KW-1185">Reference proteome</keyword>
<gene>
    <name evidence="1" type="ORF">PVAND_001685</name>
</gene>
<accession>A0A9J6BPZ7</accession>